<evidence type="ECO:0000313" key="10">
    <source>
        <dbReference type="Proteomes" id="UP000051515"/>
    </source>
</evidence>
<dbReference type="Gene3D" id="1.10.10.10">
    <property type="entry name" value="Winged helix-like DNA-binding domain superfamily/Winged helix DNA-binding domain"/>
    <property type="match status" value="1"/>
</dbReference>
<dbReference type="AlphaFoldDB" id="A0A0R1KKT1"/>
<organism evidence="9 10">
    <name type="scientific">Companilactobacillus bobalius DSM 19674</name>
    <dbReference type="NCBI Taxonomy" id="1423788"/>
    <lineage>
        <taxon>Bacteria</taxon>
        <taxon>Bacillati</taxon>
        <taxon>Bacillota</taxon>
        <taxon>Bacilli</taxon>
        <taxon>Lactobacillales</taxon>
        <taxon>Lactobacillaceae</taxon>
        <taxon>Companilactobacillus</taxon>
        <taxon>Companilactobacillus bobalius</taxon>
    </lineage>
</organism>
<reference evidence="9 10" key="1">
    <citation type="journal article" date="2015" name="Genome Announc.">
        <title>Expanding the biotechnology potential of lactobacilli through comparative genomics of 213 strains and associated genera.</title>
        <authorList>
            <person name="Sun Z."/>
            <person name="Harris H.M."/>
            <person name="McCann A."/>
            <person name="Guo C."/>
            <person name="Argimon S."/>
            <person name="Zhang W."/>
            <person name="Yang X."/>
            <person name="Jeffery I.B."/>
            <person name="Cooney J.C."/>
            <person name="Kagawa T.F."/>
            <person name="Liu W."/>
            <person name="Song Y."/>
            <person name="Salvetti E."/>
            <person name="Wrobel A."/>
            <person name="Rasinkangas P."/>
            <person name="Parkhill J."/>
            <person name="Rea M.C."/>
            <person name="O'Sullivan O."/>
            <person name="Ritari J."/>
            <person name="Douillard F.P."/>
            <person name="Paul Ross R."/>
            <person name="Yang R."/>
            <person name="Briner A.E."/>
            <person name="Felis G.E."/>
            <person name="de Vos W.M."/>
            <person name="Barrangou R."/>
            <person name="Klaenhammer T.R."/>
            <person name="Caufield P.W."/>
            <person name="Cui Y."/>
            <person name="Zhang H."/>
            <person name="O'Toole P.W."/>
        </authorList>
    </citation>
    <scope>NUCLEOTIDE SEQUENCE [LARGE SCALE GENOMIC DNA]</scope>
    <source>
        <strain evidence="9 10">DSM 19674</strain>
    </source>
</reference>
<dbReference type="EMBL" id="AZDY01000029">
    <property type="protein sequence ID" value="KRK83909.1"/>
    <property type="molecule type" value="Genomic_DNA"/>
</dbReference>
<evidence type="ECO:0000256" key="5">
    <source>
        <dbReference type="ARBA" id="ARBA00046337"/>
    </source>
</evidence>
<feature type="domain" description="HTH marR-type" evidence="8">
    <location>
        <begin position="19"/>
        <end position="149"/>
    </location>
</feature>
<dbReference type="STRING" id="1423788.FC78_GL000912"/>
<proteinExistence type="inferred from homology"/>
<dbReference type="PROSITE" id="PS50995">
    <property type="entry name" value="HTH_MARR_2"/>
    <property type="match status" value="1"/>
</dbReference>
<dbReference type="GO" id="GO:0005737">
    <property type="term" value="C:cytoplasm"/>
    <property type="evidence" value="ECO:0007669"/>
    <property type="project" value="UniProtKB-SubCell"/>
</dbReference>
<dbReference type="SUPFAM" id="SSF46785">
    <property type="entry name" value="Winged helix' DNA-binding domain"/>
    <property type="match status" value="1"/>
</dbReference>
<gene>
    <name evidence="9" type="ORF">FC78_GL000912</name>
</gene>
<keyword evidence="2" id="KW-0805">Transcription regulation</keyword>
<dbReference type="GO" id="GO:0003677">
    <property type="term" value="F:DNA binding"/>
    <property type="evidence" value="ECO:0007669"/>
    <property type="project" value="UniProtKB-KW"/>
</dbReference>
<dbReference type="InterPro" id="IPR036388">
    <property type="entry name" value="WH-like_DNA-bd_sf"/>
</dbReference>
<dbReference type="PRINTS" id="PR00598">
    <property type="entry name" value="HTHMARR"/>
</dbReference>
<dbReference type="PATRIC" id="fig|1423788.3.peg.938"/>
<dbReference type="Proteomes" id="UP000051515">
    <property type="component" value="Unassembled WGS sequence"/>
</dbReference>
<comment type="caution">
    <text evidence="9">The sequence shown here is derived from an EMBL/GenBank/DDBJ whole genome shotgun (WGS) entry which is preliminary data.</text>
</comment>
<evidence type="ECO:0000313" key="9">
    <source>
        <dbReference type="EMBL" id="KRK83909.1"/>
    </source>
</evidence>
<dbReference type="PANTHER" id="PTHR42756">
    <property type="entry name" value="TRANSCRIPTIONAL REGULATOR, MARR"/>
    <property type="match status" value="1"/>
</dbReference>
<accession>A0A0R1KKT1</accession>
<evidence type="ECO:0000256" key="7">
    <source>
        <dbReference type="ARBA" id="ARBA00047207"/>
    </source>
</evidence>
<dbReference type="PANTHER" id="PTHR42756:SF1">
    <property type="entry name" value="TRANSCRIPTIONAL REPRESSOR OF EMRAB OPERON"/>
    <property type="match status" value="1"/>
</dbReference>
<comment type="similarity">
    <text evidence="5">Belongs to the SarZ family.</text>
</comment>
<evidence type="ECO:0000259" key="8">
    <source>
        <dbReference type="PROSITE" id="PS50995"/>
    </source>
</evidence>
<keyword evidence="3" id="KW-0238">DNA-binding</keyword>
<dbReference type="GO" id="GO:0003700">
    <property type="term" value="F:DNA-binding transcription factor activity"/>
    <property type="evidence" value="ECO:0007669"/>
    <property type="project" value="InterPro"/>
</dbReference>
<dbReference type="Pfam" id="PF22381">
    <property type="entry name" value="Staph_reg_Sar_Rot"/>
    <property type="match status" value="1"/>
</dbReference>
<dbReference type="SMART" id="SM00347">
    <property type="entry name" value="HTH_MARR"/>
    <property type="match status" value="1"/>
</dbReference>
<dbReference type="InterPro" id="IPR055166">
    <property type="entry name" value="Transc_reg_Sar_Rot_HTH"/>
</dbReference>
<protein>
    <recommendedName>
        <fullName evidence="6">HTH-type transcriptional regulator SarZ</fullName>
    </recommendedName>
    <alternativeName>
        <fullName evidence="7">Staphylococcal accessory regulator Z</fullName>
    </alternativeName>
</protein>
<evidence type="ECO:0000256" key="3">
    <source>
        <dbReference type="ARBA" id="ARBA00023125"/>
    </source>
</evidence>
<dbReference type="InterPro" id="IPR000835">
    <property type="entry name" value="HTH_MarR-typ"/>
</dbReference>
<evidence type="ECO:0000256" key="2">
    <source>
        <dbReference type="ARBA" id="ARBA00023015"/>
    </source>
</evidence>
<sequence>MIYMAEKIAIDATKPIPLDDHLCFSLYATSRAIQKLYHDGLSKNKLTYPQYLVLVALYEYDHVTVKGLGELLSLDSGTLTPLLKRMEKEGLVTRQRSKDDERVVNVELTDLGISKRKDINELPEILVAKSNFTADEWNTLEDLSKKLFMNITK</sequence>
<dbReference type="InterPro" id="IPR036390">
    <property type="entry name" value="WH_DNA-bd_sf"/>
</dbReference>
<evidence type="ECO:0000256" key="6">
    <source>
        <dbReference type="ARBA" id="ARBA00047188"/>
    </source>
</evidence>
<name>A0A0R1KKT1_9LACO</name>
<comment type="subcellular location">
    <subcellularLocation>
        <location evidence="1">Cytoplasm</location>
    </subcellularLocation>
</comment>
<keyword evidence="4" id="KW-0804">Transcription</keyword>
<evidence type="ECO:0000256" key="4">
    <source>
        <dbReference type="ARBA" id="ARBA00023163"/>
    </source>
</evidence>
<keyword evidence="10" id="KW-1185">Reference proteome</keyword>
<evidence type="ECO:0000256" key="1">
    <source>
        <dbReference type="ARBA" id="ARBA00004496"/>
    </source>
</evidence>